<dbReference type="GO" id="GO:0070475">
    <property type="term" value="P:rRNA base methylation"/>
    <property type="evidence" value="ECO:0007669"/>
    <property type="project" value="UniProtKB-UniRule"/>
</dbReference>
<dbReference type="GO" id="GO:0005829">
    <property type="term" value="C:cytosol"/>
    <property type="evidence" value="ECO:0007669"/>
    <property type="project" value="TreeGrafter"/>
</dbReference>
<proteinExistence type="inferred from homology"/>
<comment type="function">
    <text evidence="1">Specifically methylates the adenine in position 2030 of 23S rRNA.</text>
</comment>
<feature type="binding site" evidence="1">
    <location>
        <position position="193"/>
    </location>
    <ligand>
        <name>S-adenosyl-L-methionine</name>
        <dbReference type="ChEBI" id="CHEBI:59789"/>
    </ligand>
</feature>
<comment type="catalytic activity">
    <reaction evidence="1">
        <text>adenosine(2030) in 23S rRNA + S-adenosyl-L-methionine = N(6)-methyladenosine(2030) in 23S rRNA + S-adenosyl-L-homocysteine + H(+)</text>
        <dbReference type="Rhea" id="RHEA:43736"/>
        <dbReference type="Rhea" id="RHEA-COMP:10668"/>
        <dbReference type="Rhea" id="RHEA-COMP:10669"/>
        <dbReference type="ChEBI" id="CHEBI:15378"/>
        <dbReference type="ChEBI" id="CHEBI:57856"/>
        <dbReference type="ChEBI" id="CHEBI:59789"/>
        <dbReference type="ChEBI" id="CHEBI:74411"/>
        <dbReference type="ChEBI" id="CHEBI:74449"/>
        <dbReference type="EC" id="2.1.1.266"/>
    </reaction>
</comment>
<dbReference type="GO" id="GO:0003723">
    <property type="term" value="F:RNA binding"/>
    <property type="evidence" value="ECO:0007669"/>
    <property type="project" value="UniProtKB-UniRule"/>
</dbReference>
<dbReference type="EMBL" id="JAURTK010000010">
    <property type="protein sequence ID" value="MDP9650459.1"/>
    <property type="molecule type" value="Genomic_DNA"/>
</dbReference>
<dbReference type="AlphaFoldDB" id="A0AB73IMU6"/>
<dbReference type="Pfam" id="PF04378">
    <property type="entry name" value="RsmJ"/>
    <property type="match status" value="1"/>
</dbReference>
<sequence>MVAVPVVAVVVAAQGTAQSDNAHGSAAATHCAARGVAYNTRPRGTSAFCAGVPPQCIRIVDSSLERRALFLHLLIMLSYRHAFHAGNHADVLKHAVVLQLLRYLGQKDKAYWYIDTHAGAGVYSLQEGYAVKTGEFQTGIARLWERNDLPSLFSDYVDEVAALNPDGQLRFYPGSPYIAWRQMREQDRMRLFELHTTEIDVLRHNFRDAGRRAMLYAGDGFDGILALLPPAPRRALILLDPSYEDKRDYTRTLRCVEESLKRFPTGTYAVWYPQVKRLESQRFPDQLKKLQERNWLHVSLTVSNPPTDGFGLFGSGMFILNPPYTLPKLLKDQMPWLVKALGEDKAAQFKVEYRGD</sequence>
<feature type="site" description="Interaction with substrate rRNA" evidence="1">
    <location>
        <position position="79"/>
    </location>
</feature>
<evidence type="ECO:0000313" key="2">
    <source>
        <dbReference type="EMBL" id="MDP9650459.1"/>
    </source>
</evidence>
<keyword evidence="1 2" id="KW-0489">Methyltransferase</keyword>
<organism evidence="2 3">
    <name type="scientific">Paraburkholderia caledonica</name>
    <dbReference type="NCBI Taxonomy" id="134536"/>
    <lineage>
        <taxon>Bacteria</taxon>
        <taxon>Pseudomonadati</taxon>
        <taxon>Pseudomonadota</taxon>
        <taxon>Betaproteobacteria</taxon>
        <taxon>Burkholderiales</taxon>
        <taxon>Burkholderiaceae</taxon>
        <taxon>Paraburkholderia</taxon>
    </lineage>
</organism>
<comment type="subunit">
    <text evidence="1">Monomer.</text>
</comment>
<feature type="binding site" evidence="1">
    <location>
        <position position="94"/>
    </location>
    <ligand>
        <name>S-adenosyl-L-methionine</name>
        <dbReference type="ChEBI" id="CHEBI:59789"/>
    </ligand>
</feature>
<dbReference type="HAMAP" id="MF_00934">
    <property type="entry name" value="23SrRNA_methyltr_J"/>
    <property type="match status" value="1"/>
</dbReference>
<feature type="binding site" evidence="1">
    <location>
        <begin position="219"/>
        <end position="220"/>
    </location>
    <ligand>
        <name>S-adenosyl-L-methionine</name>
        <dbReference type="ChEBI" id="CHEBI:59789"/>
    </ligand>
</feature>
<reference evidence="2" key="1">
    <citation type="submission" date="2023-07" db="EMBL/GenBank/DDBJ databases">
        <title>Sorghum-associated microbial communities from plants grown in Nebraska, USA.</title>
        <authorList>
            <person name="Schachtman D."/>
        </authorList>
    </citation>
    <scope>NUCLEOTIDE SEQUENCE</scope>
    <source>
        <strain evidence="2">DS1061</strain>
    </source>
</reference>
<protein>
    <recommendedName>
        <fullName evidence="1">Ribosomal RNA large subunit methyltransferase J</fullName>
        <ecNumber evidence="1">2.1.1.266</ecNumber>
    </recommendedName>
    <alternativeName>
        <fullName evidence="1">23S rRNA (adenine(2030)-N6)-methyltransferase</fullName>
    </alternativeName>
    <alternativeName>
        <fullName evidence="1">23S rRNA m6A2030 methyltransferase</fullName>
    </alternativeName>
</protein>
<dbReference type="InterPro" id="IPR029063">
    <property type="entry name" value="SAM-dependent_MTases_sf"/>
</dbReference>
<feature type="binding site" evidence="1">
    <location>
        <position position="117"/>
    </location>
    <ligand>
        <name>S-adenosyl-L-methionine</name>
        <dbReference type="ChEBI" id="CHEBI:59789"/>
    </ligand>
</feature>
<dbReference type="SUPFAM" id="SSF53335">
    <property type="entry name" value="S-adenosyl-L-methionine-dependent methyltransferases"/>
    <property type="match status" value="1"/>
</dbReference>
<name>A0AB73IMU6_9BURK</name>
<dbReference type="Gene3D" id="3.40.50.150">
    <property type="entry name" value="Vaccinia Virus protein VP39"/>
    <property type="match status" value="1"/>
</dbReference>
<evidence type="ECO:0000256" key="1">
    <source>
        <dbReference type="HAMAP-Rule" id="MF_00934"/>
    </source>
</evidence>
<feature type="binding site" evidence="1">
    <location>
        <position position="240"/>
    </location>
    <ligand>
        <name>S-adenosyl-L-methionine</name>
        <dbReference type="ChEBI" id="CHEBI:59789"/>
    </ligand>
</feature>
<dbReference type="GO" id="GO:0036307">
    <property type="term" value="F:23S rRNA (adenine(2030)-N(6))-methyltransferase activity"/>
    <property type="evidence" value="ECO:0007669"/>
    <property type="project" value="UniProtKB-UniRule"/>
</dbReference>
<keyword evidence="1 2" id="KW-0808">Transferase</keyword>
<comment type="similarity">
    <text evidence="1">Belongs to the RlmJ family.</text>
</comment>
<accession>A0AB73IMU6</accession>
<dbReference type="EC" id="2.1.1.266" evidence="1"/>
<comment type="caution">
    <text evidence="2">The sequence shown here is derived from an EMBL/GenBank/DDBJ whole genome shotgun (WGS) entry which is preliminary data.</text>
</comment>
<keyword evidence="1" id="KW-0698">rRNA processing</keyword>
<dbReference type="Proteomes" id="UP001229486">
    <property type="component" value="Unassembled WGS sequence"/>
</dbReference>
<evidence type="ECO:0000313" key="3">
    <source>
        <dbReference type="Proteomes" id="UP001229486"/>
    </source>
</evidence>
<keyword evidence="1" id="KW-0949">S-adenosyl-L-methionine</keyword>
<keyword evidence="1" id="KW-0694">RNA-binding</keyword>
<dbReference type="PANTHER" id="PTHR37426">
    <property type="entry name" value="RIBOSOMAL RNA LARGE SUBUNIT METHYLTRANSFERASE J"/>
    <property type="match status" value="1"/>
</dbReference>
<dbReference type="PANTHER" id="PTHR37426:SF1">
    <property type="entry name" value="RIBOSOMAL RNA LARGE SUBUNIT METHYLTRANSFERASE J"/>
    <property type="match status" value="1"/>
</dbReference>
<feature type="active site" description="Proton acceptor" evidence="1">
    <location>
        <position position="240"/>
    </location>
</feature>
<dbReference type="InterPro" id="IPR007473">
    <property type="entry name" value="RlmJ"/>
</dbReference>
<feature type="binding site" evidence="1">
    <location>
        <position position="175"/>
    </location>
    <ligand>
        <name>S-adenosyl-L-methionine</name>
        <dbReference type="ChEBI" id="CHEBI:59789"/>
    </ligand>
</feature>
<gene>
    <name evidence="1" type="primary">rlmJ</name>
    <name evidence="2" type="ORF">J2793_005932</name>
</gene>